<evidence type="ECO:0000256" key="6">
    <source>
        <dbReference type="ARBA" id="ARBA00049534"/>
    </source>
</evidence>
<dbReference type="Pfam" id="PF17959">
    <property type="entry name" value="EF-hand_14"/>
    <property type="match status" value="1"/>
</dbReference>
<organism evidence="8 9">
    <name type="scientific">Teladorsagia circumcincta</name>
    <name type="common">Brown stomach worm</name>
    <name type="synonym">Ostertagia circumcincta</name>
    <dbReference type="NCBI Taxonomy" id="45464"/>
    <lineage>
        <taxon>Eukaryota</taxon>
        <taxon>Metazoa</taxon>
        <taxon>Ecdysozoa</taxon>
        <taxon>Nematoda</taxon>
        <taxon>Chromadorea</taxon>
        <taxon>Rhabditida</taxon>
        <taxon>Rhabditina</taxon>
        <taxon>Rhabditomorpha</taxon>
        <taxon>Strongyloidea</taxon>
        <taxon>Trichostrongylidae</taxon>
        <taxon>Teladorsagia</taxon>
    </lineage>
</organism>
<feature type="domain" description="Glutaminase EF-hand" evidence="7">
    <location>
        <begin position="59"/>
        <end position="151"/>
    </location>
</feature>
<evidence type="ECO:0000256" key="2">
    <source>
        <dbReference type="ARBA" id="ARBA00012918"/>
    </source>
</evidence>
<dbReference type="Pfam" id="PF04960">
    <property type="entry name" value="Glutaminase"/>
    <property type="match status" value="1"/>
</dbReference>
<evidence type="ECO:0000313" key="8">
    <source>
        <dbReference type="EMBL" id="PIO74774.1"/>
    </source>
</evidence>
<keyword evidence="3" id="KW-0677">Repeat</keyword>
<dbReference type="Proteomes" id="UP000230423">
    <property type="component" value="Unassembled WGS sequence"/>
</dbReference>
<accession>A0A2G9UX28</accession>
<dbReference type="InterPro" id="IPR015868">
    <property type="entry name" value="Glutaminase"/>
</dbReference>
<dbReference type="PANTHER" id="PTHR12544">
    <property type="entry name" value="GLUTAMINASE"/>
    <property type="match status" value="1"/>
</dbReference>
<keyword evidence="5" id="KW-0040">ANK repeat</keyword>
<dbReference type="EMBL" id="KZ345224">
    <property type="protein sequence ID" value="PIO74774.1"/>
    <property type="molecule type" value="Genomic_DNA"/>
</dbReference>
<dbReference type="GO" id="GO:0004359">
    <property type="term" value="F:glutaminase activity"/>
    <property type="evidence" value="ECO:0007669"/>
    <property type="project" value="UniProtKB-EC"/>
</dbReference>
<dbReference type="PANTHER" id="PTHR12544:SF7">
    <property type="entry name" value="GLUTAMINASE 2-RELATED"/>
    <property type="match status" value="1"/>
</dbReference>
<dbReference type="AlphaFoldDB" id="A0A2G9UX28"/>
<dbReference type="GO" id="GO:0006543">
    <property type="term" value="P:L-glutamine catabolic process"/>
    <property type="evidence" value="ECO:0007669"/>
    <property type="project" value="TreeGrafter"/>
</dbReference>
<dbReference type="SUPFAM" id="SSF56601">
    <property type="entry name" value="beta-lactamase/transpeptidase-like"/>
    <property type="match status" value="1"/>
</dbReference>
<dbReference type="Gene3D" id="1.10.238.210">
    <property type="match status" value="1"/>
</dbReference>
<keyword evidence="4" id="KW-0378">Hydrolase</keyword>
<protein>
    <recommendedName>
        <fullName evidence="2">glutaminase</fullName>
        <ecNumber evidence="2">3.5.1.2</ecNumber>
    </recommendedName>
</protein>
<keyword evidence="9" id="KW-1185">Reference proteome</keyword>
<gene>
    <name evidence="8" type="ORF">TELCIR_03208</name>
</gene>
<reference evidence="8 9" key="1">
    <citation type="submission" date="2015-09" db="EMBL/GenBank/DDBJ databases">
        <title>Draft genome of the parasitic nematode Teladorsagia circumcincta isolate WARC Sus (inbred).</title>
        <authorList>
            <person name="Mitreva M."/>
        </authorList>
    </citation>
    <scope>NUCLEOTIDE SEQUENCE [LARGE SCALE GENOMIC DNA]</scope>
    <source>
        <strain evidence="8 9">S</strain>
    </source>
</reference>
<dbReference type="OrthoDB" id="9995210at2759"/>
<sequence>MYLIMPREAMRDLGNVVKGLEDLEHLSGMLERPLSTTTLRQKLDGLANPYEKDSTKGQEDTIFELFKIPGKNEASIGRLLTVLKAFGLRTDDPRLKPMMRKLKQIEKQEEEKMKEVLEPKHWKLNKEQFIDCVACSVGLIVQALQNDLVIPSWGAFVDEIRNIYTECLEIRDGTVASYIPQLARQSPHLWGVSVCTVDGQRISFGDSKTHFCVQSVSKAFNYAIAASDLGNVYEKNVLAFLKFFG</sequence>
<evidence type="ECO:0000259" key="7">
    <source>
        <dbReference type="Pfam" id="PF17959"/>
    </source>
</evidence>
<comment type="similarity">
    <text evidence="1">Belongs to the glutaminase family.</text>
</comment>
<proteinExistence type="inferred from homology"/>
<dbReference type="InterPro" id="IPR041541">
    <property type="entry name" value="Glutaminase_EF-hand"/>
</dbReference>
<evidence type="ECO:0000256" key="5">
    <source>
        <dbReference type="ARBA" id="ARBA00023043"/>
    </source>
</evidence>
<dbReference type="GO" id="GO:0006537">
    <property type="term" value="P:glutamate biosynthetic process"/>
    <property type="evidence" value="ECO:0007669"/>
    <property type="project" value="TreeGrafter"/>
</dbReference>
<name>A0A2G9UX28_TELCI</name>
<evidence type="ECO:0000313" key="9">
    <source>
        <dbReference type="Proteomes" id="UP000230423"/>
    </source>
</evidence>
<dbReference type="InterPro" id="IPR012338">
    <property type="entry name" value="Beta-lactam/transpept-like"/>
</dbReference>
<comment type="catalytic activity">
    <reaction evidence="6">
        <text>L-glutamine + H2O = L-glutamate + NH4(+)</text>
        <dbReference type="Rhea" id="RHEA:15889"/>
        <dbReference type="ChEBI" id="CHEBI:15377"/>
        <dbReference type="ChEBI" id="CHEBI:28938"/>
        <dbReference type="ChEBI" id="CHEBI:29985"/>
        <dbReference type="ChEBI" id="CHEBI:58359"/>
        <dbReference type="EC" id="3.5.1.2"/>
    </reaction>
</comment>
<dbReference type="EC" id="3.5.1.2" evidence="2"/>
<evidence type="ECO:0000256" key="1">
    <source>
        <dbReference type="ARBA" id="ARBA00011076"/>
    </source>
</evidence>
<evidence type="ECO:0000256" key="4">
    <source>
        <dbReference type="ARBA" id="ARBA00022801"/>
    </source>
</evidence>
<evidence type="ECO:0000256" key="3">
    <source>
        <dbReference type="ARBA" id="ARBA00022737"/>
    </source>
</evidence>
<dbReference type="Gene3D" id="3.40.710.10">
    <property type="entry name" value="DD-peptidase/beta-lactamase superfamily"/>
    <property type="match status" value="1"/>
</dbReference>